<accession>A0AAN6FVR3</accession>
<dbReference type="PANTHER" id="PTHR11559">
    <property type="entry name" value="CARBOXYLESTERASE"/>
    <property type="match status" value="1"/>
</dbReference>
<organism evidence="2 3">
    <name type="scientific">Friedmanniomyces endolithicus</name>
    <dbReference type="NCBI Taxonomy" id="329885"/>
    <lineage>
        <taxon>Eukaryota</taxon>
        <taxon>Fungi</taxon>
        <taxon>Dikarya</taxon>
        <taxon>Ascomycota</taxon>
        <taxon>Pezizomycotina</taxon>
        <taxon>Dothideomycetes</taxon>
        <taxon>Dothideomycetidae</taxon>
        <taxon>Mycosphaerellales</taxon>
        <taxon>Teratosphaeriaceae</taxon>
        <taxon>Friedmanniomyces</taxon>
    </lineage>
</organism>
<name>A0AAN6FVR3_9PEZI</name>
<dbReference type="InterPro" id="IPR050309">
    <property type="entry name" value="Type-B_Carboxylest/Lipase"/>
</dbReference>
<protein>
    <recommendedName>
        <fullName evidence="1">Carboxylesterase type B domain-containing protein</fullName>
    </recommendedName>
</protein>
<dbReference type="Proteomes" id="UP001168146">
    <property type="component" value="Unassembled WGS sequence"/>
</dbReference>
<dbReference type="InterPro" id="IPR029058">
    <property type="entry name" value="AB_hydrolase_fold"/>
</dbReference>
<feature type="domain" description="Carboxylesterase type B" evidence="1">
    <location>
        <begin position="197"/>
        <end position="583"/>
    </location>
</feature>
<gene>
    <name evidence="2" type="ORF">LTR82_003660</name>
</gene>
<evidence type="ECO:0000313" key="3">
    <source>
        <dbReference type="Proteomes" id="UP001168146"/>
    </source>
</evidence>
<comment type="caution">
    <text evidence="2">The sequence shown here is derived from an EMBL/GenBank/DDBJ whole genome shotgun (WGS) entry which is preliminary data.</text>
</comment>
<dbReference type="SUPFAM" id="SSF53474">
    <property type="entry name" value="alpha/beta-Hydrolases"/>
    <property type="match status" value="1"/>
</dbReference>
<dbReference type="AlphaFoldDB" id="A0AAN6FVR3"/>
<proteinExistence type="predicted"/>
<feature type="domain" description="Carboxylesterase type B" evidence="1">
    <location>
        <begin position="54"/>
        <end position="127"/>
    </location>
</feature>
<dbReference type="Pfam" id="PF00135">
    <property type="entry name" value="COesterase"/>
    <property type="match status" value="2"/>
</dbReference>
<evidence type="ECO:0000259" key="1">
    <source>
        <dbReference type="Pfam" id="PF00135"/>
    </source>
</evidence>
<evidence type="ECO:0000313" key="2">
    <source>
        <dbReference type="EMBL" id="KAK0325377.1"/>
    </source>
</evidence>
<sequence>MLFHLATLVAFAVASPTSYNARPYAHAVKRQSSYDSSNLKVDLGYSVYEGYSNATAKLDVFKGIRFAAPPIGSLRWQTPRAPEQNRSSTIPATAYAPTCPQSGDSAYGTVQPANQSLASEDCLFVSIKLKIGDIAMTDGYTAQYLDTKQCDRAAPRLRLDSWYDPPRRPMAPVTDSIKVEGSGRQDLTAFINTNDNAFVGVAIQYRLGAFGFLSSDEVYRKGVVNAGLLDQHLALQWVQQYIHQFNGDPTQVTISGESAGGGSVMLQDMAYGGSLGTQLFINSIAASPYLPMQYGYKDWVPSQSYYAFATQAGCAPTTPYLKNGSTPIFECLMSKDSATLINASATVSEEGSYGNWAFLPVTDGIIVQDLPSRQLGRGKVNGLNMLVGNNAAEGLYFVPQRLSTEDELVAYLRVTFPLFSNNDIAKILYYYPSSNASVPANPLLFATEGDTGPTALNDSSVGSGQQERADNIYAETTFVCPAYWMAEAYSNNRAGGQGYKYQFSIPPATHGADVAGYFDYPGQFYSVDFTTAFQKIWGNFVTGSNPSISNAVANGLSRGNVSVNAASAWPPYSIYAPEQLDLNTTCPVQTATGSCAGPSAVNDFRLVNAYTWEGGRGTRCDFWKSMGDLVPE</sequence>
<dbReference type="EMBL" id="JASUXU010000007">
    <property type="protein sequence ID" value="KAK0325377.1"/>
    <property type="molecule type" value="Genomic_DNA"/>
</dbReference>
<reference evidence="2" key="1">
    <citation type="submission" date="2021-12" db="EMBL/GenBank/DDBJ databases">
        <title>Black yeast isolated from Biological Soil Crust.</title>
        <authorList>
            <person name="Kurbessoian T."/>
        </authorList>
    </citation>
    <scope>NUCLEOTIDE SEQUENCE</scope>
    <source>
        <strain evidence="2">CCFEE 5208</strain>
    </source>
</reference>
<dbReference type="Gene3D" id="3.40.50.1820">
    <property type="entry name" value="alpha/beta hydrolase"/>
    <property type="match status" value="1"/>
</dbReference>
<dbReference type="InterPro" id="IPR002018">
    <property type="entry name" value="CarbesteraseB"/>
</dbReference>